<dbReference type="Pfam" id="PF00400">
    <property type="entry name" value="WD40"/>
    <property type="match status" value="1"/>
</dbReference>
<dbReference type="InterPro" id="IPR001680">
    <property type="entry name" value="WD40_rpt"/>
</dbReference>
<feature type="non-terminal residue" evidence="4">
    <location>
        <position position="434"/>
    </location>
</feature>
<dbReference type="PANTHER" id="PTHR19848:SF8">
    <property type="entry name" value="F-BOX AND WD REPEAT DOMAIN CONTAINING 7"/>
    <property type="match status" value="1"/>
</dbReference>
<protein>
    <submittedName>
        <fullName evidence="4">Uncharacterized protein</fullName>
    </submittedName>
</protein>
<accession>A0A0H5RCY1</accession>
<organism evidence="4">
    <name type="scientific">Spongospora subterranea</name>
    <dbReference type="NCBI Taxonomy" id="70186"/>
    <lineage>
        <taxon>Eukaryota</taxon>
        <taxon>Sar</taxon>
        <taxon>Rhizaria</taxon>
        <taxon>Endomyxa</taxon>
        <taxon>Phytomyxea</taxon>
        <taxon>Plasmodiophorida</taxon>
        <taxon>Plasmodiophoridae</taxon>
        <taxon>Spongospora</taxon>
    </lineage>
</organism>
<dbReference type="AlphaFoldDB" id="A0A0H5RCY1"/>
<name>A0A0H5RCY1_9EUKA</name>
<keyword evidence="1 3" id="KW-0853">WD repeat</keyword>
<dbReference type="SUPFAM" id="SSF50978">
    <property type="entry name" value="WD40 repeat-like"/>
    <property type="match status" value="1"/>
</dbReference>
<feature type="repeat" description="WD" evidence="3">
    <location>
        <begin position="294"/>
        <end position="337"/>
    </location>
</feature>
<dbReference type="InterPro" id="IPR036322">
    <property type="entry name" value="WD40_repeat_dom_sf"/>
</dbReference>
<dbReference type="PROSITE" id="PS50082">
    <property type="entry name" value="WD_REPEATS_2"/>
    <property type="match status" value="1"/>
</dbReference>
<evidence type="ECO:0000256" key="2">
    <source>
        <dbReference type="ARBA" id="ARBA00022737"/>
    </source>
</evidence>
<evidence type="ECO:0000256" key="1">
    <source>
        <dbReference type="ARBA" id="ARBA00022574"/>
    </source>
</evidence>
<dbReference type="SMART" id="SM00320">
    <property type="entry name" value="WD40"/>
    <property type="match status" value="5"/>
</dbReference>
<evidence type="ECO:0000313" key="4">
    <source>
        <dbReference type="EMBL" id="CRZ11833.1"/>
    </source>
</evidence>
<dbReference type="EMBL" id="HACM01011391">
    <property type="protein sequence ID" value="CRZ11833.1"/>
    <property type="molecule type" value="Transcribed_RNA"/>
</dbReference>
<dbReference type="InterPro" id="IPR015943">
    <property type="entry name" value="WD40/YVTN_repeat-like_dom_sf"/>
</dbReference>
<dbReference type="PANTHER" id="PTHR19848">
    <property type="entry name" value="WD40 REPEAT PROTEIN"/>
    <property type="match status" value="1"/>
</dbReference>
<dbReference type="Gene3D" id="2.130.10.10">
    <property type="entry name" value="YVTN repeat-like/Quinoprotein amine dehydrogenase"/>
    <property type="match status" value="1"/>
</dbReference>
<evidence type="ECO:0000256" key="3">
    <source>
        <dbReference type="PROSITE-ProRule" id="PRU00221"/>
    </source>
</evidence>
<sequence length="434" mass="48466">CLLQQRARLCLRIYLTMSQIAVHLGADHSLGLVAERDSGLQYLACESICILIIPEIDCVWCSLGSKAALYPIENNLQRVTINYNFDVNVNCHILIQRDEFPARVASGMANGSIAIYDLIKEDYKAIQVRWINSNSKLTSSTITCLVWSPSRPHELLSSHKQGQIFVFDLRLDQEAPMKLVDTGMLVSPIANLSVNAIVPVNRRKSIRQKLITRRDTVLPKKKSSVSATDTVDFRILSRQSDSIRNPIQCFMLSSVPISVMRFSFNGNLLAVGQQCGIIAILDMAPNPPKKLNLIETHFGAVLCLAWNRSSNRQLLASASQDDLVSIFDISTGTCLANGIGHVSWPTQLAFCNQLDGETLISVSEDTNAIIWKLTSQRQNINVENDRRTTILEPFSRVSIHDEPIACMDICETDGRIQMVTFCRKGVVKFWKSTI</sequence>
<feature type="non-terminal residue" evidence="4">
    <location>
        <position position="1"/>
    </location>
</feature>
<reference evidence="4" key="1">
    <citation type="submission" date="2015-04" db="EMBL/GenBank/DDBJ databases">
        <title>The genome sequence of the plant pathogenic Rhizarian Plasmodiophora brassicae reveals insights in its biotrophic life cycle and the origin of chitin synthesis.</title>
        <authorList>
            <person name="Schwelm A."/>
            <person name="Fogelqvist J."/>
            <person name="Knaust A."/>
            <person name="Julke S."/>
            <person name="Lilja T."/>
            <person name="Dhandapani V."/>
            <person name="Bonilla-Rosso G."/>
            <person name="Karlsson M."/>
            <person name="Shevchenko A."/>
            <person name="Choi S.R."/>
            <person name="Kim H.G."/>
            <person name="Park J.Y."/>
            <person name="Lim Y.P."/>
            <person name="Ludwig-Muller J."/>
            <person name="Dixelius C."/>
        </authorList>
    </citation>
    <scope>NUCLEOTIDE SEQUENCE</scope>
    <source>
        <tissue evidence="4">Potato root galls</tissue>
    </source>
</reference>
<proteinExistence type="predicted"/>
<keyword evidence="2" id="KW-0677">Repeat</keyword>